<dbReference type="GO" id="GO:0045892">
    <property type="term" value="P:negative regulation of DNA-templated transcription"/>
    <property type="evidence" value="ECO:0007669"/>
    <property type="project" value="InterPro"/>
</dbReference>
<sequence length="147" mass="16457">MKEEPVKISDSEWEVMRVIWHEDCSDAKGIFDVLGVAKDWKMATIKTLLGRLVKKGALSTEQDGKKFLYRPLVNERQVIHDATSELLSHICAKKIGHTVAEILAQVELTADDIQLIKEQLTQKEPVASIQCDCVPGQCECHKKNGGM</sequence>
<dbReference type="InterPro" id="IPR036388">
    <property type="entry name" value="WH-like_DNA-bd_sf"/>
</dbReference>
<dbReference type="Gene3D" id="1.10.10.10">
    <property type="entry name" value="Winged helix-like DNA-binding domain superfamily/Winged helix DNA-binding domain"/>
    <property type="match status" value="1"/>
</dbReference>
<evidence type="ECO:0000256" key="1">
    <source>
        <dbReference type="ARBA" id="ARBA00011046"/>
    </source>
</evidence>
<dbReference type="RefSeq" id="WP_007207082.1">
    <property type="nucleotide sequence ID" value="NZ_GL622241.1"/>
</dbReference>
<dbReference type="AlphaFoldDB" id="E6LCH1"/>
<dbReference type="HOGENOM" id="CLU_119090_2_1_9"/>
<dbReference type="InterPro" id="IPR005650">
    <property type="entry name" value="BlaI_family"/>
</dbReference>
<evidence type="ECO:0000256" key="3">
    <source>
        <dbReference type="ARBA" id="ARBA00023125"/>
    </source>
</evidence>
<evidence type="ECO:0000313" key="5">
    <source>
        <dbReference type="EMBL" id="EFU75013.1"/>
    </source>
</evidence>
<comment type="caution">
    <text evidence="5">The sequence shown here is derived from an EMBL/GenBank/DDBJ whole genome shotgun (WGS) entry which is preliminary data.</text>
</comment>
<dbReference type="PIRSF" id="PIRSF019455">
    <property type="entry name" value="CopR_AtkY"/>
    <property type="match status" value="1"/>
</dbReference>
<dbReference type="SUPFAM" id="SSF46785">
    <property type="entry name" value="Winged helix' DNA-binding domain"/>
    <property type="match status" value="1"/>
</dbReference>
<dbReference type="InterPro" id="IPR036390">
    <property type="entry name" value="WH_DNA-bd_sf"/>
</dbReference>
<dbReference type="InterPro" id="IPR014071">
    <property type="entry name" value="Cu_transp_CopY/TcrY"/>
</dbReference>
<dbReference type="eggNOG" id="COG3682">
    <property type="taxonomic scope" value="Bacteria"/>
</dbReference>
<keyword evidence="6" id="KW-1185">Reference proteome</keyword>
<accession>E6LCH1</accession>
<name>E6LCH1_ENTI1</name>
<comment type="similarity">
    <text evidence="1">Belongs to the BlaI transcriptional regulatory family.</text>
</comment>
<keyword evidence="3" id="KW-0238">DNA-binding</keyword>
<dbReference type="Pfam" id="PF03965">
    <property type="entry name" value="Penicillinase_R"/>
    <property type="match status" value="1"/>
</dbReference>
<dbReference type="EMBL" id="AEPV01000003">
    <property type="protein sequence ID" value="EFU75013.1"/>
    <property type="molecule type" value="Genomic_DNA"/>
</dbReference>
<proteinExistence type="inferred from homology"/>
<dbReference type="STRING" id="888064.HMPREF9088_0061"/>
<gene>
    <name evidence="5" type="primary">copY</name>
    <name evidence="5" type="ORF">HMPREF9088_0061</name>
</gene>
<reference evidence="5 6" key="1">
    <citation type="submission" date="2010-12" db="EMBL/GenBank/DDBJ databases">
        <authorList>
            <person name="Muzny D."/>
            <person name="Qin X."/>
            <person name="Deng J."/>
            <person name="Jiang H."/>
            <person name="Liu Y."/>
            <person name="Qu J."/>
            <person name="Song X.-Z."/>
            <person name="Zhang L."/>
            <person name="Thornton R."/>
            <person name="Coyle M."/>
            <person name="Francisco L."/>
            <person name="Jackson L."/>
            <person name="Javaid M."/>
            <person name="Korchina V."/>
            <person name="Kovar C."/>
            <person name="Mata R."/>
            <person name="Mathew T."/>
            <person name="Ngo R."/>
            <person name="Nguyen L."/>
            <person name="Nguyen N."/>
            <person name="Okwuonu G."/>
            <person name="Ongeri F."/>
            <person name="Pham C."/>
            <person name="Simmons D."/>
            <person name="Wilczek-Boney K."/>
            <person name="Hale W."/>
            <person name="Jakkamsetti A."/>
            <person name="Pham P."/>
            <person name="Ruth R."/>
            <person name="San Lucas F."/>
            <person name="Warren J."/>
            <person name="Zhang J."/>
            <person name="Zhao Z."/>
            <person name="Zhou C."/>
            <person name="Zhu D."/>
            <person name="Lee S."/>
            <person name="Bess C."/>
            <person name="Blankenburg K."/>
            <person name="Forbes L."/>
            <person name="Fu Q."/>
            <person name="Gubbala S."/>
            <person name="Hirani K."/>
            <person name="Jayaseelan J.C."/>
            <person name="Lara F."/>
            <person name="Munidasa M."/>
            <person name="Palculict T."/>
            <person name="Patil S."/>
            <person name="Pu L.-L."/>
            <person name="Saada N."/>
            <person name="Tang L."/>
            <person name="Weissenberger G."/>
            <person name="Zhu Y."/>
            <person name="Hemphill L."/>
            <person name="Shang Y."/>
            <person name="Youmans B."/>
            <person name="Ayvaz T."/>
            <person name="Ross M."/>
            <person name="Santibanez J."/>
            <person name="Aqrawi P."/>
            <person name="Gross S."/>
            <person name="Joshi V."/>
            <person name="Fowler G."/>
            <person name="Nazareth L."/>
            <person name="Reid J."/>
            <person name="Worley K."/>
            <person name="Petrosino J."/>
            <person name="Highlander S."/>
            <person name="Gibbs R."/>
        </authorList>
    </citation>
    <scope>NUCLEOTIDE SEQUENCE [LARGE SCALE GENOMIC DNA]</scope>
    <source>
        <strain evidence="6">DSM 15952 / CCUG 50447 / LMG 22039 / TP 1.5</strain>
    </source>
</reference>
<dbReference type="GO" id="GO:0003677">
    <property type="term" value="F:DNA binding"/>
    <property type="evidence" value="ECO:0007669"/>
    <property type="project" value="UniProtKB-KW"/>
</dbReference>
<protein>
    <submittedName>
        <fullName evidence="5">Copper transport repressor, CopY/TcrY family</fullName>
    </submittedName>
</protein>
<keyword evidence="2" id="KW-0805">Transcription regulation</keyword>
<organism evidence="5 6">
    <name type="scientific">Enterococcus italicus (strain DSM 15952 / CCUG 50447 / LMG 22039 / TP 1.5)</name>
    <dbReference type="NCBI Taxonomy" id="888064"/>
    <lineage>
        <taxon>Bacteria</taxon>
        <taxon>Bacillati</taxon>
        <taxon>Bacillota</taxon>
        <taxon>Bacilli</taxon>
        <taxon>Lactobacillales</taxon>
        <taxon>Enterococcaceae</taxon>
        <taxon>Enterococcus</taxon>
    </lineage>
</organism>
<dbReference type="OrthoDB" id="1849040at2"/>
<dbReference type="PATRIC" id="fig|888064.11.peg.850"/>
<evidence type="ECO:0000256" key="4">
    <source>
        <dbReference type="ARBA" id="ARBA00023163"/>
    </source>
</evidence>
<evidence type="ECO:0000313" key="6">
    <source>
        <dbReference type="Proteomes" id="UP000010296"/>
    </source>
</evidence>
<evidence type="ECO:0000256" key="2">
    <source>
        <dbReference type="ARBA" id="ARBA00023015"/>
    </source>
</evidence>
<dbReference type="GeneID" id="302706955"/>
<dbReference type="Proteomes" id="UP000010296">
    <property type="component" value="Unassembled WGS sequence"/>
</dbReference>
<dbReference type="NCBIfam" id="TIGR02698">
    <property type="entry name" value="CopY_TcrY"/>
    <property type="match status" value="1"/>
</dbReference>
<keyword evidence="4" id="KW-0804">Transcription</keyword>